<evidence type="ECO:0000256" key="1">
    <source>
        <dbReference type="ARBA" id="ARBA00001947"/>
    </source>
</evidence>
<gene>
    <name evidence="9" type="ORF">K7472_19455</name>
</gene>
<accession>A0ABS7QZ05</accession>
<keyword evidence="2 7" id="KW-0479">Metal-binding</keyword>
<proteinExistence type="inferred from homology"/>
<dbReference type="RefSeq" id="WP_222979773.1">
    <property type="nucleotide sequence ID" value="NZ_JAINVZ010000013.1"/>
</dbReference>
<dbReference type="PROSITE" id="PS00059">
    <property type="entry name" value="ADH_ZINC"/>
    <property type="match status" value="1"/>
</dbReference>
<dbReference type="Gene3D" id="3.90.180.10">
    <property type="entry name" value="Medium-chain alcohol dehydrogenases, catalytic domain"/>
    <property type="match status" value="1"/>
</dbReference>
<comment type="catalytic activity">
    <reaction evidence="6">
        <text>a primary alcohol + NADP(+) = an aldehyde + NADPH + H(+)</text>
        <dbReference type="Rhea" id="RHEA:15937"/>
        <dbReference type="ChEBI" id="CHEBI:15378"/>
        <dbReference type="ChEBI" id="CHEBI:15734"/>
        <dbReference type="ChEBI" id="CHEBI:17478"/>
        <dbReference type="ChEBI" id="CHEBI:57783"/>
        <dbReference type="ChEBI" id="CHEBI:58349"/>
        <dbReference type="EC" id="1.1.1.2"/>
    </reaction>
</comment>
<evidence type="ECO:0000256" key="4">
    <source>
        <dbReference type="ARBA" id="ARBA00023002"/>
    </source>
</evidence>
<evidence type="ECO:0000313" key="10">
    <source>
        <dbReference type="Proteomes" id="UP001198565"/>
    </source>
</evidence>
<dbReference type="InterPro" id="IPR013154">
    <property type="entry name" value="ADH-like_N"/>
</dbReference>
<dbReference type="SMART" id="SM00829">
    <property type="entry name" value="PKS_ER"/>
    <property type="match status" value="1"/>
</dbReference>
<dbReference type="InterPro" id="IPR036291">
    <property type="entry name" value="NAD(P)-bd_dom_sf"/>
</dbReference>
<evidence type="ECO:0000256" key="7">
    <source>
        <dbReference type="RuleBase" id="RU361277"/>
    </source>
</evidence>
<dbReference type="InterPro" id="IPR047109">
    <property type="entry name" value="CAD-like"/>
</dbReference>
<dbReference type="InterPro" id="IPR002328">
    <property type="entry name" value="ADH_Zn_CS"/>
</dbReference>
<organism evidence="9 10">
    <name type="scientific">Streptantibioticus parmotrematis</name>
    <dbReference type="NCBI Taxonomy" id="2873249"/>
    <lineage>
        <taxon>Bacteria</taxon>
        <taxon>Bacillati</taxon>
        <taxon>Actinomycetota</taxon>
        <taxon>Actinomycetes</taxon>
        <taxon>Kitasatosporales</taxon>
        <taxon>Streptomycetaceae</taxon>
        <taxon>Streptantibioticus</taxon>
    </lineage>
</organism>
<reference evidence="9 10" key="1">
    <citation type="submission" date="2021-08" db="EMBL/GenBank/DDBJ databases">
        <title>Streptomyces sp. PTM05 isolated from lichen.</title>
        <authorList>
            <person name="Somphong A."/>
            <person name="Phongsopitanun W."/>
            <person name="Tanasupawat S."/>
        </authorList>
    </citation>
    <scope>NUCLEOTIDE SEQUENCE [LARGE SCALE GENOMIC DNA]</scope>
    <source>
        <strain evidence="9 10">Ptm05</strain>
    </source>
</reference>
<dbReference type="PANTHER" id="PTHR42683">
    <property type="entry name" value="ALDEHYDE REDUCTASE"/>
    <property type="match status" value="1"/>
</dbReference>
<keyword evidence="4" id="KW-0560">Oxidoreductase</keyword>
<evidence type="ECO:0000256" key="2">
    <source>
        <dbReference type="ARBA" id="ARBA00022723"/>
    </source>
</evidence>
<dbReference type="InterPro" id="IPR011032">
    <property type="entry name" value="GroES-like_sf"/>
</dbReference>
<dbReference type="EMBL" id="JAINVZ010000013">
    <property type="protein sequence ID" value="MBY8887012.1"/>
    <property type="molecule type" value="Genomic_DNA"/>
</dbReference>
<comment type="caution">
    <text evidence="9">The sequence shown here is derived from an EMBL/GenBank/DDBJ whole genome shotgun (WGS) entry which is preliminary data.</text>
</comment>
<evidence type="ECO:0000256" key="5">
    <source>
        <dbReference type="ARBA" id="ARBA00024074"/>
    </source>
</evidence>
<dbReference type="SUPFAM" id="SSF50129">
    <property type="entry name" value="GroES-like"/>
    <property type="match status" value="1"/>
</dbReference>
<dbReference type="SUPFAM" id="SSF51735">
    <property type="entry name" value="NAD(P)-binding Rossmann-fold domains"/>
    <property type="match status" value="1"/>
</dbReference>
<sequence length="353" mass="37511">MSNITYAIGAPKPGAPLETMAIERRGLGPDDVAIDIAYVGLCHSDIHTVRGEWGDAQFPMVPGHEITGVVAAIGPEVTRHQVGDRVAVGYMVDSCGVCRHCLAGTEQFCLRGHVTTYNGLGYDGRPTHGGYSRRIVVRDRFVCRVPDGLALDVAAPLLCAGITTYAPLRRWGVEPGTRVAVVGLGGLGHMAVKLAVAMGADVSVLSRTTAKMADALWLGAHEFHATCAPSVFDGLRGRFELVLLTVPARLPLDPYLETLRVGGVLVLVGLPGEPLSFDPFSLVDNNAVVAGSLVGGIAETQQLLDFCAEHRVGAEIETISADQINAAYARVLDGEVRYRFVMDASTIGDERLT</sequence>
<dbReference type="CDD" id="cd05283">
    <property type="entry name" value="CAD1"/>
    <property type="match status" value="1"/>
</dbReference>
<dbReference type="Pfam" id="PF08240">
    <property type="entry name" value="ADH_N"/>
    <property type="match status" value="1"/>
</dbReference>
<comment type="similarity">
    <text evidence="7">Belongs to the zinc-containing alcohol dehydrogenase family.</text>
</comment>
<name>A0ABS7QZ05_9ACTN</name>
<feature type="domain" description="Enoyl reductase (ER)" evidence="8">
    <location>
        <begin position="15"/>
        <end position="342"/>
    </location>
</feature>
<evidence type="ECO:0000256" key="3">
    <source>
        <dbReference type="ARBA" id="ARBA00022833"/>
    </source>
</evidence>
<dbReference type="Pfam" id="PF00107">
    <property type="entry name" value="ADH_zinc_N"/>
    <property type="match status" value="1"/>
</dbReference>
<dbReference type="Proteomes" id="UP001198565">
    <property type="component" value="Unassembled WGS sequence"/>
</dbReference>
<keyword evidence="10" id="KW-1185">Reference proteome</keyword>
<keyword evidence="3 7" id="KW-0862">Zinc</keyword>
<evidence type="ECO:0000313" key="9">
    <source>
        <dbReference type="EMBL" id="MBY8887012.1"/>
    </source>
</evidence>
<dbReference type="InterPro" id="IPR020843">
    <property type="entry name" value="ER"/>
</dbReference>
<protein>
    <recommendedName>
        <fullName evidence="5">alcohol dehydrogenase (NADP(+))</fullName>
        <ecNumber evidence="5">1.1.1.2</ecNumber>
    </recommendedName>
</protein>
<dbReference type="InterPro" id="IPR013149">
    <property type="entry name" value="ADH-like_C"/>
</dbReference>
<dbReference type="EC" id="1.1.1.2" evidence="5"/>
<evidence type="ECO:0000259" key="8">
    <source>
        <dbReference type="SMART" id="SM00829"/>
    </source>
</evidence>
<dbReference type="Gene3D" id="3.40.50.720">
    <property type="entry name" value="NAD(P)-binding Rossmann-like Domain"/>
    <property type="match status" value="1"/>
</dbReference>
<evidence type="ECO:0000256" key="6">
    <source>
        <dbReference type="ARBA" id="ARBA00048262"/>
    </source>
</evidence>
<comment type="cofactor">
    <cofactor evidence="1 7">
        <name>Zn(2+)</name>
        <dbReference type="ChEBI" id="CHEBI:29105"/>
    </cofactor>
</comment>